<keyword evidence="4" id="KW-1185">Reference proteome</keyword>
<sequence length="431" mass="48856">MNKLIFILTFLILQSCATKNSKQTVIKPRILISTDIGGTDPDDNQSMIHFLMYSDLFETEGLVSSPSYGFGTKQNILDMIALYEKDLPKLIKHSAEFPLPDSLRAVTKQGRKGAAPYKGFDSSTEGSDWIVTCAKKESNRPLWVLVWGGLDDLAQALHDAPEIQNAIKVYWIGGPNKKWSTNSYAYIAEKFPKLWFIEANATYRGFFSDSNVQDSLKGDKYYENYISGGGYLGKDFKNYYKGDIKMGDTPSLLYVMNGDPNNPLADNWGGRFEKFSHSPRFVYERNTTLADTVSVYSIVEYQLDGPKISIPLDSTCFTMTVHAGVGEQKWPGFYLGDGKFAIRYAPKKSETLTYKITSDIPGFPEHKGQLVVNNLWPGKPLPSDYKLGANWYTDSTDPQLFDNEWQGAKTVLKWRSHVLMDWAKRWTWLKE</sequence>
<reference evidence="3 4" key="1">
    <citation type="submission" date="2020-08" db="EMBL/GenBank/DDBJ databases">
        <title>Arenibacter gaetbuli sp. nov., isolated from a sand dune.</title>
        <authorList>
            <person name="Park S."/>
            <person name="Yoon J.-H."/>
        </authorList>
    </citation>
    <scope>NUCLEOTIDE SEQUENCE [LARGE SCALE GENOMIC DNA]</scope>
    <source>
        <strain evidence="3 4">BSSL-BM3</strain>
    </source>
</reference>
<organism evidence="3 4">
    <name type="scientific">Arenibacter arenosicollis</name>
    <dbReference type="NCBI Taxonomy" id="2762274"/>
    <lineage>
        <taxon>Bacteria</taxon>
        <taxon>Pseudomonadati</taxon>
        <taxon>Bacteroidota</taxon>
        <taxon>Flavobacteriia</taxon>
        <taxon>Flavobacteriales</taxon>
        <taxon>Flavobacteriaceae</taxon>
        <taxon>Arenibacter</taxon>
    </lineage>
</organism>
<name>A0ABR7QKK4_9FLAO</name>
<protein>
    <submittedName>
        <fullName evidence="3">DUF1593 domain-containing protein</fullName>
    </submittedName>
</protein>
<feature type="domain" description="DUF5060" evidence="2">
    <location>
        <begin position="292"/>
        <end position="358"/>
    </location>
</feature>
<dbReference type="InterPro" id="IPR011483">
    <property type="entry name" value="Sde182_NH-like"/>
</dbReference>
<dbReference type="Gene3D" id="3.90.245.10">
    <property type="entry name" value="Ribonucleoside hydrolase-like"/>
    <property type="match status" value="1"/>
</dbReference>
<feature type="domain" description="Cellulose-binding Sde182 nucleoside hydrolase-like" evidence="1">
    <location>
        <begin position="29"/>
        <end position="272"/>
    </location>
</feature>
<gene>
    <name evidence="3" type="ORF">H4O18_06910</name>
</gene>
<dbReference type="EMBL" id="JACLHY010000004">
    <property type="protein sequence ID" value="MBC8767718.1"/>
    <property type="molecule type" value="Genomic_DNA"/>
</dbReference>
<proteinExistence type="predicted"/>
<dbReference type="InterPro" id="IPR036452">
    <property type="entry name" value="Ribo_hydro-like"/>
</dbReference>
<dbReference type="RefSeq" id="WP_187582776.1">
    <property type="nucleotide sequence ID" value="NZ_JACLHY010000004.1"/>
</dbReference>
<dbReference type="Pfam" id="PF16586">
    <property type="entry name" value="DUF5060"/>
    <property type="match status" value="1"/>
</dbReference>
<dbReference type="PROSITE" id="PS51257">
    <property type="entry name" value="PROKAR_LIPOPROTEIN"/>
    <property type="match status" value="1"/>
</dbReference>
<evidence type="ECO:0000313" key="4">
    <source>
        <dbReference type="Proteomes" id="UP000618952"/>
    </source>
</evidence>
<evidence type="ECO:0000259" key="2">
    <source>
        <dbReference type="Pfam" id="PF16586"/>
    </source>
</evidence>
<dbReference type="Proteomes" id="UP000618952">
    <property type="component" value="Unassembled WGS sequence"/>
</dbReference>
<evidence type="ECO:0000259" key="1">
    <source>
        <dbReference type="Pfam" id="PF07632"/>
    </source>
</evidence>
<accession>A0ABR7QKK4</accession>
<dbReference type="InterPro" id="IPR032260">
    <property type="entry name" value="DUF5060"/>
</dbReference>
<dbReference type="Pfam" id="PF07632">
    <property type="entry name" value="Sde182_NH-like"/>
    <property type="match status" value="1"/>
</dbReference>
<dbReference type="SUPFAM" id="SSF53590">
    <property type="entry name" value="Nucleoside hydrolase"/>
    <property type="match status" value="1"/>
</dbReference>
<comment type="caution">
    <text evidence="3">The sequence shown here is derived from an EMBL/GenBank/DDBJ whole genome shotgun (WGS) entry which is preliminary data.</text>
</comment>
<evidence type="ECO:0000313" key="3">
    <source>
        <dbReference type="EMBL" id="MBC8767718.1"/>
    </source>
</evidence>